<accession>A0A6B3C6H0</accession>
<evidence type="ECO:0000256" key="2">
    <source>
        <dbReference type="SAM" id="SignalP"/>
    </source>
</evidence>
<dbReference type="AlphaFoldDB" id="A0A6B3C6H0"/>
<sequence>MALAGVLLAAPSAVAGGPTSVLVVSPQSAESAALYYSHEEYGELVRLLGASTADVLEKPKELEEEAGQQINVTWMAHDITPWRYDRVYPKLPGNNKDVWIHTTDDMESLTGYWHKADRPAELRALFRQLGVLGKASPEGSAVVPPAPQEPAAEDATAPTAAPATPTRAAHATEWWWAIPGAAAGAVLALVLRPFASRIQPTGWGKGRRPGPRQELIDL</sequence>
<comment type="caution">
    <text evidence="3">The sequence shown here is derived from an EMBL/GenBank/DDBJ whole genome shotgun (WGS) entry which is preliminary data.</text>
</comment>
<feature type="signal peptide" evidence="2">
    <location>
        <begin position="1"/>
        <end position="15"/>
    </location>
</feature>
<keyword evidence="2" id="KW-0732">Signal</keyword>
<feature type="chain" id="PRO_5039195090" evidence="2">
    <location>
        <begin position="16"/>
        <end position="218"/>
    </location>
</feature>
<organism evidence="3">
    <name type="scientific">Streptomyces sp. SID12501</name>
    <dbReference type="NCBI Taxonomy" id="2706042"/>
    <lineage>
        <taxon>Bacteria</taxon>
        <taxon>Bacillati</taxon>
        <taxon>Actinomycetota</taxon>
        <taxon>Actinomycetes</taxon>
        <taxon>Kitasatosporales</taxon>
        <taxon>Streptomycetaceae</taxon>
        <taxon>Streptomyces</taxon>
    </lineage>
</organism>
<proteinExistence type="predicted"/>
<dbReference type="EMBL" id="JAAGLU010000052">
    <property type="protein sequence ID" value="NEC91922.1"/>
    <property type="molecule type" value="Genomic_DNA"/>
</dbReference>
<evidence type="ECO:0000256" key="1">
    <source>
        <dbReference type="SAM" id="MobiDB-lite"/>
    </source>
</evidence>
<feature type="region of interest" description="Disordered" evidence="1">
    <location>
        <begin position="137"/>
        <end position="166"/>
    </location>
</feature>
<evidence type="ECO:0000313" key="3">
    <source>
        <dbReference type="EMBL" id="NEC91922.1"/>
    </source>
</evidence>
<reference evidence="3" key="1">
    <citation type="submission" date="2020-01" db="EMBL/GenBank/DDBJ databases">
        <title>Insect and environment-associated Actinomycetes.</title>
        <authorList>
            <person name="Currrie C."/>
            <person name="Chevrette M."/>
            <person name="Carlson C."/>
            <person name="Stubbendieck R."/>
            <person name="Wendt-Pienkowski E."/>
        </authorList>
    </citation>
    <scope>NUCLEOTIDE SEQUENCE</scope>
    <source>
        <strain evidence="3">SID12501</strain>
    </source>
</reference>
<gene>
    <name evidence="3" type="ORF">G3I71_40485</name>
</gene>
<feature type="compositionally biased region" description="Low complexity" evidence="1">
    <location>
        <begin position="149"/>
        <end position="166"/>
    </location>
</feature>
<protein>
    <submittedName>
        <fullName evidence="3">Uncharacterized protein</fullName>
    </submittedName>
</protein>
<name>A0A6B3C6H0_9ACTN</name>